<dbReference type="SUPFAM" id="SSF51735">
    <property type="entry name" value="NAD(P)-binding Rossmann-fold domains"/>
    <property type="match status" value="1"/>
</dbReference>
<evidence type="ECO:0000256" key="1">
    <source>
        <dbReference type="ARBA" id="ARBA00023002"/>
    </source>
</evidence>
<keyword evidence="5" id="KW-1185">Reference proteome</keyword>
<dbReference type="InterPro" id="IPR037062">
    <property type="entry name" value="Malic_N_dom_sf"/>
</dbReference>
<dbReference type="InterPro" id="IPR012301">
    <property type="entry name" value="Malic_N_dom"/>
</dbReference>
<evidence type="ECO:0000259" key="3">
    <source>
        <dbReference type="SMART" id="SM01274"/>
    </source>
</evidence>
<feature type="domain" description="Malic enzyme N-terminal" evidence="3">
    <location>
        <begin position="93"/>
        <end position="226"/>
    </location>
</feature>
<feature type="domain" description="Malic enzyme NAD-binding" evidence="2">
    <location>
        <begin position="238"/>
        <end position="460"/>
    </location>
</feature>
<comment type="caution">
    <text evidence="4">The sequence shown here is derived from an EMBL/GenBank/DDBJ whole genome shotgun (WGS) entry which is preliminary data.</text>
</comment>
<dbReference type="GO" id="GO:0051287">
    <property type="term" value="F:NAD binding"/>
    <property type="evidence" value="ECO:0007669"/>
    <property type="project" value="InterPro"/>
</dbReference>
<gene>
    <name evidence="4" type="ORF">DLJ59_11265</name>
</gene>
<evidence type="ECO:0000313" key="5">
    <source>
        <dbReference type="Proteomes" id="UP000282312"/>
    </source>
</evidence>
<dbReference type="SMART" id="SM00919">
    <property type="entry name" value="Malic_M"/>
    <property type="match status" value="1"/>
</dbReference>
<dbReference type="SMART" id="SM01274">
    <property type="entry name" value="malic"/>
    <property type="match status" value="1"/>
</dbReference>
<reference evidence="4 5" key="1">
    <citation type="submission" date="2018-05" db="EMBL/GenBank/DDBJ databases">
        <title>Micromonospora from Atacama Desert.</title>
        <authorList>
            <person name="Carro L."/>
            <person name="Goodfellow M."/>
            <person name="Klenk H.-P."/>
        </authorList>
    </citation>
    <scope>NUCLEOTIDE SEQUENCE [LARGE SCALE GENOMIC DNA]</scope>
    <source>
        <strain evidence="4 5">LB39</strain>
    </source>
</reference>
<accession>A0A3N9WT09</accession>
<keyword evidence="1" id="KW-0560">Oxidoreductase</keyword>
<dbReference type="InterPro" id="IPR051674">
    <property type="entry name" value="Malate_Decarboxylase"/>
</dbReference>
<dbReference type="Proteomes" id="UP000282312">
    <property type="component" value="Unassembled WGS sequence"/>
</dbReference>
<proteinExistence type="predicted"/>
<dbReference type="Gene3D" id="3.40.50.720">
    <property type="entry name" value="NAD(P)-binding Rossmann-like Domain"/>
    <property type="match status" value="1"/>
</dbReference>
<dbReference type="EMBL" id="QGSZ01000182">
    <property type="protein sequence ID" value="RQX03880.1"/>
    <property type="molecule type" value="Genomic_DNA"/>
</dbReference>
<dbReference type="PANTHER" id="PTHR43237:SF4">
    <property type="entry name" value="NADP-DEPENDENT MALIC ENZYME"/>
    <property type="match status" value="1"/>
</dbReference>
<dbReference type="AlphaFoldDB" id="A0A3N9WT09"/>
<evidence type="ECO:0000259" key="2">
    <source>
        <dbReference type="SMART" id="SM00919"/>
    </source>
</evidence>
<dbReference type="Pfam" id="PF00390">
    <property type="entry name" value="malic"/>
    <property type="match status" value="1"/>
</dbReference>
<evidence type="ECO:0000313" key="4">
    <source>
        <dbReference type="EMBL" id="RQX03880.1"/>
    </source>
</evidence>
<sequence>MEAAVEGQRRPGGDPAFAAVLTVRADTQEAAVSLLDFLEPGWGVSVLPWHVAGQQRLLVQVDGEDALRRVRQAAGRRRRVIGWVDRLWMVSAGGRVQVRPRLPVRSAEDLALVYTPGVGRLAAAIAARPAAAVEVTGRPNRVAVVSDGTAVLGLGDVGPLAALPVMEGKAALFAQLADIDAVPICLDAGDPDKVVAAVRTLAPTFGGINLADIAAPACFDIERRLQDVLDIPVFHDDQHGTAVVVLAGLRNALRVVGKQLETARIVVMGAGAAGTAVARLLLRAGASDVTVWARQGVLGPHLDELPAHKVWLAEHTNPRRIRSGLAHALVGADAVVGVSRGGLLSSQMVAEMALRPVVFALANPEPEIRPEMLAGLDPVIATGRCDYPNHISNALVFPGVFRGALNARAPRITTAMLLAAADVLAGLVGKELLGPRRLLPDVLDPQVVPTVAAAVAAVEASRHHAAEHAGDEGWIDE</sequence>
<dbReference type="InterPro" id="IPR046346">
    <property type="entry name" value="Aminoacid_DH-like_N_sf"/>
</dbReference>
<dbReference type="Gene3D" id="3.40.50.10380">
    <property type="entry name" value="Malic enzyme, N-terminal domain"/>
    <property type="match status" value="1"/>
</dbReference>
<name>A0A3N9WT09_9ACTN</name>
<dbReference type="SUPFAM" id="SSF53223">
    <property type="entry name" value="Aminoacid dehydrogenase-like, N-terminal domain"/>
    <property type="match status" value="1"/>
</dbReference>
<protein>
    <submittedName>
        <fullName evidence="4">NAD-dependent malic enzyme</fullName>
    </submittedName>
</protein>
<dbReference type="InterPro" id="IPR012302">
    <property type="entry name" value="Malic_NAD-bd"/>
</dbReference>
<organism evidence="4 5">
    <name type="scientific">Micromonospora inaquosa</name>
    <dbReference type="NCBI Taxonomy" id="2203716"/>
    <lineage>
        <taxon>Bacteria</taxon>
        <taxon>Bacillati</taxon>
        <taxon>Actinomycetota</taxon>
        <taxon>Actinomycetes</taxon>
        <taxon>Micromonosporales</taxon>
        <taxon>Micromonosporaceae</taxon>
        <taxon>Micromonospora</taxon>
    </lineage>
</organism>
<dbReference type="GO" id="GO:0004470">
    <property type="term" value="F:malic enzyme activity"/>
    <property type="evidence" value="ECO:0007669"/>
    <property type="project" value="InterPro"/>
</dbReference>
<dbReference type="InterPro" id="IPR036291">
    <property type="entry name" value="NAD(P)-bd_dom_sf"/>
</dbReference>
<dbReference type="PANTHER" id="PTHR43237">
    <property type="entry name" value="NADP-DEPENDENT MALIC ENZYME"/>
    <property type="match status" value="1"/>
</dbReference>
<dbReference type="Pfam" id="PF03949">
    <property type="entry name" value="Malic_M"/>
    <property type="match status" value="1"/>
</dbReference>
<dbReference type="GO" id="GO:0016616">
    <property type="term" value="F:oxidoreductase activity, acting on the CH-OH group of donors, NAD or NADP as acceptor"/>
    <property type="evidence" value="ECO:0007669"/>
    <property type="project" value="InterPro"/>
</dbReference>